<dbReference type="InterPro" id="IPR025591">
    <property type="entry name" value="RloB"/>
</dbReference>
<organism evidence="1 2">
    <name type="scientific">Capnocytophaga granulosa</name>
    <dbReference type="NCBI Taxonomy" id="45242"/>
    <lineage>
        <taxon>Bacteria</taxon>
        <taxon>Pseudomonadati</taxon>
        <taxon>Bacteroidota</taxon>
        <taxon>Flavobacteriia</taxon>
        <taxon>Flavobacteriales</taxon>
        <taxon>Flavobacteriaceae</taxon>
        <taxon>Capnocytophaga</taxon>
    </lineage>
</organism>
<sequence length="229" mass="26453">MAKRRKTTSKQTKAIKASRYTRQTVSPAITPAWELVKDTYEYTEKRTLHKTILVVCQEQAETYYFKHFPLTSLVVVGLSGEQRTPLQTVLYAQEVAKEMHYDFDEVWCVCDAAPSEANNLEAAAKKANALGYKLVYSNDSFDLWVWLHYGDPQEDYASALNETLQIDPEEGKKADFYKLLYNRLEEDERAIRAKAIARAKKLYSLQEKRTYADQDPLTNIYLLVERLSS</sequence>
<dbReference type="Pfam" id="PF13707">
    <property type="entry name" value="RloB"/>
    <property type="match status" value="1"/>
</dbReference>
<name>A0A1H2TT71_9FLAO</name>
<proteinExistence type="predicted"/>
<reference evidence="1 2" key="1">
    <citation type="submission" date="2016-10" db="EMBL/GenBank/DDBJ databases">
        <authorList>
            <person name="Varghese N."/>
            <person name="Submissions S."/>
        </authorList>
    </citation>
    <scope>NUCLEOTIDE SEQUENCE [LARGE SCALE GENOMIC DNA]</scope>
    <source>
        <strain evidence="1 2">DSM 11449</strain>
    </source>
</reference>
<dbReference type="EMBL" id="FNND01000002">
    <property type="protein sequence ID" value="SDW46938.1"/>
    <property type="molecule type" value="Genomic_DNA"/>
</dbReference>
<comment type="caution">
    <text evidence="1">The sequence shown here is derived from an EMBL/GenBank/DDBJ whole genome shotgun (WGS) entry which is preliminary data.</text>
</comment>
<protein>
    <submittedName>
        <fullName evidence="1">RloB-like protein</fullName>
    </submittedName>
</protein>
<dbReference type="OrthoDB" id="9796523at2"/>
<dbReference type="AlphaFoldDB" id="A0A1H2TT71"/>
<dbReference type="RefSeq" id="WP_016420117.1">
    <property type="nucleotide sequence ID" value="NZ_FNND01000002.1"/>
</dbReference>
<evidence type="ECO:0000313" key="1">
    <source>
        <dbReference type="EMBL" id="SDW46938.1"/>
    </source>
</evidence>
<accession>A0A1H2TT71</accession>
<dbReference type="GeneID" id="85016398"/>
<keyword evidence="2" id="KW-1185">Reference proteome</keyword>
<evidence type="ECO:0000313" key="2">
    <source>
        <dbReference type="Proteomes" id="UP000182771"/>
    </source>
</evidence>
<dbReference type="Proteomes" id="UP000182771">
    <property type="component" value="Unassembled WGS sequence"/>
</dbReference>
<gene>
    <name evidence="1" type="ORF">SAMN05444420_102306</name>
</gene>